<name>A0A131ZZG3_SARSC</name>
<dbReference type="InterPro" id="IPR021846">
    <property type="entry name" value="NFACT-C"/>
</dbReference>
<dbReference type="AlphaFoldDB" id="A0A131ZZG3"/>
<reference evidence="2 3" key="1">
    <citation type="journal article" date="2015" name="Parasit. Vectors">
        <title>Draft genome of the scabies mite.</title>
        <authorList>
            <person name="Rider S.D.Jr."/>
            <person name="Morgan M.S."/>
            <person name="Arlian L.G."/>
        </authorList>
    </citation>
    <scope>NUCLEOTIDE SEQUENCE [LARGE SCALE GENOMIC DNA]</scope>
    <source>
        <strain evidence="2">Arlian Lab</strain>
    </source>
</reference>
<evidence type="ECO:0000313" key="2">
    <source>
        <dbReference type="EMBL" id="KPM04196.1"/>
    </source>
</evidence>
<dbReference type="Proteomes" id="UP000616769">
    <property type="component" value="Unassembled WGS sequence"/>
</dbReference>
<evidence type="ECO:0000259" key="1">
    <source>
        <dbReference type="Pfam" id="PF11923"/>
    </source>
</evidence>
<evidence type="ECO:0000313" key="3">
    <source>
        <dbReference type="Proteomes" id="UP000616769"/>
    </source>
</evidence>
<organism evidence="2 3">
    <name type="scientific">Sarcoptes scabiei</name>
    <name type="common">Itch mite</name>
    <name type="synonym">Acarus scabiei</name>
    <dbReference type="NCBI Taxonomy" id="52283"/>
    <lineage>
        <taxon>Eukaryota</taxon>
        <taxon>Metazoa</taxon>
        <taxon>Ecdysozoa</taxon>
        <taxon>Arthropoda</taxon>
        <taxon>Chelicerata</taxon>
        <taxon>Arachnida</taxon>
        <taxon>Acari</taxon>
        <taxon>Acariformes</taxon>
        <taxon>Sarcoptiformes</taxon>
        <taxon>Astigmata</taxon>
        <taxon>Psoroptidia</taxon>
        <taxon>Sarcoptoidea</taxon>
        <taxon>Sarcoptidae</taxon>
        <taxon>Sarcoptinae</taxon>
        <taxon>Sarcoptes</taxon>
    </lineage>
</organism>
<comment type="caution">
    <text evidence="2">The sequence shown here is derived from an EMBL/GenBank/DDBJ whole genome shotgun (WGS) entry which is preliminary data.</text>
</comment>
<dbReference type="Pfam" id="PF11923">
    <property type="entry name" value="NFACT-C"/>
    <property type="match status" value="1"/>
</dbReference>
<proteinExistence type="predicted"/>
<dbReference type="VEuPathDB" id="VectorBase:SSCA001520"/>
<dbReference type="OrthoDB" id="207084at2759"/>
<feature type="domain" description="NFACT protein C-terminal" evidence="1">
    <location>
        <begin position="3"/>
        <end position="62"/>
    </location>
</feature>
<gene>
    <name evidence="2" type="ORF">QR98_0026380</name>
</gene>
<protein>
    <recommendedName>
        <fullName evidence="1">NFACT protein C-terminal domain-containing protein</fullName>
    </recommendedName>
</protein>
<sequence length="68" mass="7994">MRYRYVVRMPRSNRQTRRGKASKTALMMFLKEKSATNREKDLLKAINDQDLSRNLPSKVKIVNVKNAK</sequence>
<dbReference type="EMBL" id="JXLN01007683">
    <property type="protein sequence ID" value="KPM04196.1"/>
    <property type="molecule type" value="Genomic_DNA"/>
</dbReference>
<accession>A0A131ZZG3</accession>